<dbReference type="AlphaFoldDB" id="A0A380WQM8"/>
<protein>
    <recommendedName>
        <fullName evidence="1">DUF4180 domain-containing protein</fullName>
    </recommendedName>
</protein>
<dbReference type="InterPro" id="IPR025438">
    <property type="entry name" value="DUF4180"/>
</dbReference>
<name>A0A380WQM8_AMIAI</name>
<evidence type="ECO:0000259" key="1">
    <source>
        <dbReference type="Pfam" id="PF13788"/>
    </source>
</evidence>
<feature type="domain" description="DUF4180" evidence="1">
    <location>
        <begin position="9"/>
        <end position="118"/>
    </location>
</feature>
<reference evidence="2 3" key="1">
    <citation type="submission" date="2018-06" db="EMBL/GenBank/DDBJ databases">
        <authorList>
            <consortium name="Pathogen Informatics"/>
            <person name="Doyle S."/>
        </authorList>
    </citation>
    <scope>NUCLEOTIDE SEQUENCE [LARGE SCALE GENOMIC DNA]</scope>
    <source>
        <strain evidence="2 3">NCTC10684</strain>
    </source>
</reference>
<gene>
    <name evidence="2" type="ORF">NCTC10684_04506</name>
</gene>
<evidence type="ECO:0000313" key="3">
    <source>
        <dbReference type="Proteomes" id="UP000254701"/>
    </source>
</evidence>
<evidence type="ECO:0000313" key="2">
    <source>
        <dbReference type="EMBL" id="SUU91243.1"/>
    </source>
</evidence>
<organism evidence="2 3">
    <name type="scientific">Aminobacter aminovorans</name>
    <name type="common">Chelatobacter heintzii</name>
    <dbReference type="NCBI Taxonomy" id="83263"/>
    <lineage>
        <taxon>Bacteria</taxon>
        <taxon>Pseudomonadati</taxon>
        <taxon>Pseudomonadota</taxon>
        <taxon>Alphaproteobacteria</taxon>
        <taxon>Hyphomicrobiales</taxon>
        <taxon>Phyllobacteriaceae</taxon>
        <taxon>Aminobacter</taxon>
    </lineage>
</organism>
<dbReference type="OrthoDB" id="8595425at2"/>
<dbReference type="RefSeq" id="WP_115733145.1">
    <property type="nucleotide sequence ID" value="NZ_BAAAVY010000037.1"/>
</dbReference>
<proteinExistence type="predicted"/>
<accession>A0A380WQM8</accession>
<dbReference type="EMBL" id="UFSM01000001">
    <property type="protein sequence ID" value="SUU91243.1"/>
    <property type="molecule type" value="Genomic_DNA"/>
</dbReference>
<dbReference type="Pfam" id="PF13788">
    <property type="entry name" value="DUF4180"/>
    <property type="match status" value="1"/>
</dbReference>
<dbReference type="Proteomes" id="UP000254701">
    <property type="component" value="Unassembled WGS sequence"/>
</dbReference>
<sequence length="128" mass="13991">MTQIVEIGKSRILRFSQDGAALRTPAEANDFISEAWSSEADFLAIPLERLGPDFLKLSSGVAGEVFQKFVNYGLGCAIIGDITQALEGSGALRDFVRETNKGRSIWFVADFAELDVRLGTSRFQSQQG</sequence>